<dbReference type="InterPro" id="IPR002347">
    <property type="entry name" value="SDR_fam"/>
</dbReference>
<dbReference type="Proteomes" id="UP000216339">
    <property type="component" value="Unassembled WGS sequence"/>
</dbReference>
<dbReference type="InterPro" id="IPR020904">
    <property type="entry name" value="Sc_DH/Rdtase_CS"/>
</dbReference>
<dbReference type="GO" id="GO:0016020">
    <property type="term" value="C:membrane"/>
    <property type="evidence" value="ECO:0007669"/>
    <property type="project" value="TreeGrafter"/>
</dbReference>
<reference evidence="5 6" key="1">
    <citation type="submission" date="2016-11" db="EMBL/GenBank/DDBJ databases">
        <title>Study of marine rhodopsin-containing bacteria.</title>
        <authorList>
            <person name="Yoshizawa S."/>
            <person name="Kumagai Y."/>
            <person name="Kogure K."/>
        </authorList>
    </citation>
    <scope>NUCLEOTIDE SEQUENCE [LARGE SCALE GENOMIC DNA]</scope>
    <source>
        <strain evidence="5 6">SAORIC-28</strain>
    </source>
</reference>
<dbReference type="OrthoDB" id="9810734at2"/>
<organism evidence="5 6">
    <name type="scientific">Rubrivirga marina</name>
    <dbReference type="NCBI Taxonomy" id="1196024"/>
    <lineage>
        <taxon>Bacteria</taxon>
        <taxon>Pseudomonadati</taxon>
        <taxon>Rhodothermota</taxon>
        <taxon>Rhodothermia</taxon>
        <taxon>Rhodothermales</taxon>
        <taxon>Rubricoccaceae</taxon>
        <taxon>Rubrivirga</taxon>
    </lineage>
</organism>
<evidence type="ECO:0000313" key="6">
    <source>
        <dbReference type="Proteomes" id="UP000216339"/>
    </source>
</evidence>
<dbReference type="RefSeq" id="WP_095510097.1">
    <property type="nucleotide sequence ID" value="NZ_MQWD01000001.1"/>
</dbReference>
<comment type="similarity">
    <text evidence="1 3">Belongs to the short-chain dehydrogenases/reductases (SDR) family.</text>
</comment>
<dbReference type="Pfam" id="PF00106">
    <property type="entry name" value="adh_short"/>
    <property type="match status" value="1"/>
</dbReference>
<dbReference type="CDD" id="cd05233">
    <property type="entry name" value="SDR_c"/>
    <property type="match status" value="1"/>
</dbReference>
<sequence>MTVLVTGASRGIGAATAEAFAAAGHRVALVARSAEALDAVAERCRQWEGDAEPFVCDVTDADAVGEMAEAVVAWAGVPDVVVNNAGLFEPGGLLETSPEAFRRQLEVNVVSAFLVTRALVGGMLDRGSGRILMMGSVASVRGYPGGTAYGAAKHALLGLARSLREEIKGTGVSVTTLLPGATRTASWDGTDLPDDRFIPPEDVARVAVEVASLSGRTVIEEVLLRPDAGDI</sequence>
<keyword evidence="2" id="KW-0560">Oxidoreductase</keyword>
<dbReference type="PRINTS" id="PR00080">
    <property type="entry name" value="SDRFAMILY"/>
</dbReference>
<keyword evidence="6" id="KW-1185">Reference proteome</keyword>
<proteinExistence type="inferred from homology"/>
<name>A0A271J134_9BACT</name>
<gene>
    <name evidence="5" type="ORF">BSZ37_08290</name>
</gene>
<dbReference type="PANTHER" id="PTHR44196">
    <property type="entry name" value="DEHYDROGENASE/REDUCTASE SDR FAMILY MEMBER 7B"/>
    <property type="match status" value="1"/>
</dbReference>
<evidence type="ECO:0000256" key="2">
    <source>
        <dbReference type="ARBA" id="ARBA00023002"/>
    </source>
</evidence>
<accession>A0A271J134</accession>
<dbReference type="InterPro" id="IPR057326">
    <property type="entry name" value="KR_dom"/>
</dbReference>
<dbReference type="AlphaFoldDB" id="A0A271J134"/>
<dbReference type="EMBL" id="MQWD01000001">
    <property type="protein sequence ID" value="PAP76439.1"/>
    <property type="molecule type" value="Genomic_DNA"/>
</dbReference>
<dbReference type="GO" id="GO:0016491">
    <property type="term" value="F:oxidoreductase activity"/>
    <property type="evidence" value="ECO:0007669"/>
    <property type="project" value="UniProtKB-KW"/>
</dbReference>
<protein>
    <submittedName>
        <fullName evidence="5">Oxidoreductase</fullName>
    </submittedName>
</protein>
<evidence type="ECO:0000256" key="1">
    <source>
        <dbReference type="ARBA" id="ARBA00006484"/>
    </source>
</evidence>
<dbReference type="SUPFAM" id="SSF51735">
    <property type="entry name" value="NAD(P)-binding Rossmann-fold domains"/>
    <property type="match status" value="1"/>
</dbReference>
<comment type="caution">
    <text evidence="5">The sequence shown here is derived from an EMBL/GenBank/DDBJ whole genome shotgun (WGS) entry which is preliminary data.</text>
</comment>
<dbReference type="SMART" id="SM00822">
    <property type="entry name" value="PKS_KR"/>
    <property type="match status" value="1"/>
</dbReference>
<evidence type="ECO:0000313" key="5">
    <source>
        <dbReference type="EMBL" id="PAP76439.1"/>
    </source>
</evidence>
<evidence type="ECO:0000256" key="3">
    <source>
        <dbReference type="RuleBase" id="RU000363"/>
    </source>
</evidence>
<dbReference type="PROSITE" id="PS00061">
    <property type="entry name" value="ADH_SHORT"/>
    <property type="match status" value="1"/>
</dbReference>
<evidence type="ECO:0000259" key="4">
    <source>
        <dbReference type="SMART" id="SM00822"/>
    </source>
</evidence>
<feature type="domain" description="Ketoreductase" evidence="4">
    <location>
        <begin position="1"/>
        <end position="190"/>
    </location>
</feature>
<dbReference type="PANTHER" id="PTHR44196:SF1">
    <property type="entry name" value="DEHYDROGENASE_REDUCTASE SDR FAMILY MEMBER 7B"/>
    <property type="match status" value="1"/>
</dbReference>
<dbReference type="Gene3D" id="3.40.50.720">
    <property type="entry name" value="NAD(P)-binding Rossmann-like Domain"/>
    <property type="match status" value="1"/>
</dbReference>
<dbReference type="InterPro" id="IPR036291">
    <property type="entry name" value="NAD(P)-bd_dom_sf"/>
</dbReference>
<dbReference type="PRINTS" id="PR00081">
    <property type="entry name" value="GDHRDH"/>
</dbReference>